<proteinExistence type="predicted"/>
<dbReference type="EMBL" id="JH711577">
    <property type="protein sequence ID" value="EIW81892.1"/>
    <property type="molecule type" value="Genomic_DNA"/>
</dbReference>
<dbReference type="KEGG" id="cput:CONPUDRAFT_152792"/>
<sequence>MLYNALQYMLPVAPVARHSREYMYRVHNTQVLPRSTSDDIIALLSTDFTSGLVSGDLVSDITSACWKVMDLGVDDLAVLHAVMHQDNVADITLAWESDPVHASVDSNAGHNVHFWVSAHDVDRTAKLAEFLCWFWCVHCGAEAALQCCIRRIGYVFVDGGVSGVLLCDSSIDLRRVDFLDGFPQRTMVCVAERMFCAVSSCADISVQTTEDQALHCIETFRNAELKAEGMIA</sequence>
<organism evidence="1 2">
    <name type="scientific">Coniophora puteana (strain RWD-64-598)</name>
    <name type="common">Brown rot fungus</name>
    <dbReference type="NCBI Taxonomy" id="741705"/>
    <lineage>
        <taxon>Eukaryota</taxon>
        <taxon>Fungi</taxon>
        <taxon>Dikarya</taxon>
        <taxon>Basidiomycota</taxon>
        <taxon>Agaricomycotina</taxon>
        <taxon>Agaricomycetes</taxon>
        <taxon>Agaricomycetidae</taxon>
        <taxon>Boletales</taxon>
        <taxon>Coniophorineae</taxon>
        <taxon>Coniophoraceae</taxon>
        <taxon>Coniophora</taxon>
    </lineage>
</organism>
<accession>A0A5M3MRW2</accession>
<evidence type="ECO:0000313" key="2">
    <source>
        <dbReference type="Proteomes" id="UP000053558"/>
    </source>
</evidence>
<protein>
    <submittedName>
        <fullName evidence="1">Uncharacterized protein</fullName>
    </submittedName>
</protein>
<dbReference type="GeneID" id="19203073"/>
<name>A0A5M3MRW2_CONPW</name>
<dbReference type="AlphaFoldDB" id="A0A5M3MRW2"/>
<gene>
    <name evidence="1" type="ORF">CONPUDRAFT_152792</name>
</gene>
<dbReference type="RefSeq" id="XP_007767752.1">
    <property type="nucleotide sequence ID" value="XM_007769562.1"/>
</dbReference>
<evidence type="ECO:0000313" key="1">
    <source>
        <dbReference type="EMBL" id="EIW81892.1"/>
    </source>
</evidence>
<keyword evidence="2" id="KW-1185">Reference proteome</keyword>
<comment type="caution">
    <text evidence="1">The sequence shown here is derived from an EMBL/GenBank/DDBJ whole genome shotgun (WGS) entry which is preliminary data.</text>
</comment>
<dbReference type="Proteomes" id="UP000053558">
    <property type="component" value="Unassembled WGS sequence"/>
</dbReference>
<reference evidence="2" key="1">
    <citation type="journal article" date="2012" name="Science">
        <title>The Paleozoic origin of enzymatic lignin decomposition reconstructed from 31 fungal genomes.</title>
        <authorList>
            <person name="Floudas D."/>
            <person name="Binder M."/>
            <person name="Riley R."/>
            <person name="Barry K."/>
            <person name="Blanchette R.A."/>
            <person name="Henrissat B."/>
            <person name="Martinez A.T."/>
            <person name="Otillar R."/>
            <person name="Spatafora J.W."/>
            <person name="Yadav J.S."/>
            <person name="Aerts A."/>
            <person name="Benoit I."/>
            <person name="Boyd A."/>
            <person name="Carlson A."/>
            <person name="Copeland A."/>
            <person name="Coutinho P.M."/>
            <person name="de Vries R.P."/>
            <person name="Ferreira P."/>
            <person name="Findley K."/>
            <person name="Foster B."/>
            <person name="Gaskell J."/>
            <person name="Glotzer D."/>
            <person name="Gorecki P."/>
            <person name="Heitman J."/>
            <person name="Hesse C."/>
            <person name="Hori C."/>
            <person name="Igarashi K."/>
            <person name="Jurgens J.A."/>
            <person name="Kallen N."/>
            <person name="Kersten P."/>
            <person name="Kohler A."/>
            <person name="Kuees U."/>
            <person name="Kumar T.K.A."/>
            <person name="Kuo A."/>
            <person name="LaButti K."/>
            <person name="Larrondo L.F."/>
            <person name="Lindquist E."/>
            <person name="Ling A."/>
            <person name="Lombard V."/>
            <person name="Lucas S."/>
            <person name="Lundell T."/>
            <person name="Martin R."/>
            <person name="McLaughlin D.J."/>
            <person name="Morgenstern I."/>
            <person name="Morin E."/>
            <person name="Murat C."/>
            <person name="Nagy L.G."/>
            <person name="Nolan M."/>
            <person name="Ohm R.A."/>
            <person name="Patyshakuliyeva A."/>
            <person name="Rokas A."/>
            <person name="Ruiz-Duenas F.J."/>
            <person name="Sabat G."/>
            <person name="Salamov A."/>
            <person name="Samejima M."/>
            <person name="Schmutz J."/>
            <person name="Slot J.C."/>
            <person name="St John F."/>
            <person name="Stenlid J."/>
            <person name="Sun H."/>
            <person name="Sun S."/>
            <person name="Syed K."/>
            <person name="Tsang A."/>
            <person name="Wiebenga A."/>
            <person name="Young D."/>
            <person name="Pisabarro A."/>
            <person name="Eastwood D.C."/>
            <person name="Martin F."/>
            <person name="Cullen D."/>
            <person name="Grigoriev I.V."/>
            <person name="Hibbett D.S."/>
        </authorList>
    </citation>
    <scope>NUCLEOTIDE SEQUENCE [LARGE SCALE GENOMIC DNA]</scope>
    <source>
        <strain evidence="2">RWD-64-598 SS2</strain>
    </source>
</reference>